<feature type="compositionally biased region" description="Gly residues" evidence="1">
    <location>
        <begin position="278"/>
        <end position="310"/>
    </location>
</feature>
<sequence>MKVASKLIFLLRDPDGLVASIADALHSNPKSSLRRLEESFELSLQRYGIKEEKASGQLIHFVDDDKDHYQVSVLLLQNYEPPTLVCAINEVLAQITVETSSTVPTLMVPFVVESSKLKGESKSLATSGSASLYGMQIGLETDVAQAMAAVTQKPPLSLQIHYEPFACFLHLVRILKLPTFVLIGQRSRIPTDKTLGGEVETLYNIGELLASNTGLYFTRDKTKWTPTKTSKDTQEPWRALGGTVPVPRFGGTVGTGTGFIPALYRLYTGFDSGSGTVGSGSGTVGSGSGTVGSGSGTVGSGSGSGSGSGQTGEIWGGSKKKRRRSIDRREEEEEIEEEEGGEEEDEEIKVKKNKRRRRSKKRRRSK</sequence>
<dbReference type="Proteomes" id="UP000323000">
    <property type="component" value="Chromosome 9"/>
</dbReference>
<dbReference type="AlphaFoldDB" id="A0A5C7HF07"/>
<evidence type="ECO:0000256" key="1">
    <source>
        <dbReference type="SAM" id="MobiDB-lite"/>
    </source>
</evidence>
<proteinExistence type="predicted"/>
<feature type="domain" description="DUF7894" evidence="2">
    <location>
        <begin position="1"/>
        <end position="242"/>
    </location>
</feature>
<dbReference type="EMBL" id="VAHF01000009">
    <property type="protein sequence ID" value="TXG55584.1"/>
    <property type="molecule type" value="Genomic_DNA"/>
</dbReference>
<gene>
    <name evidence="3" type="ORF">EZV62_020840</name>
</gene>
<feature type="compositionally biased region" description="Basic residues" evidence="1">
    <location>
        <begin position="351"/>
        <end position="366"/>
    </location>
</feature>
<protein>
    <recommendedName>
        <fullName evidence="2">DUF7894 domain-containing protein</fullName>
    </recommendedName>
</protein>
<dbReference type="OrthoDB" id="1927925at2759"/>
<evidence type="ECO:0000313" key="4">
    <source>
        <dbReference type="Proteomes" id="UP000323000"/>
    </source>
</evidence>
<comment type="caution">
    <text evidence="3">The sequence shown here is derived from an EMBL/GenBank/DDBJ whole genome shotgun (WGS) entry which is preliminary data.</text>
</comment>
<evidence type="ECO:0000259" key="2">
    <source>
        <dbReference type="Pfam" id="PF25428"/>
    </source>
</evidence>
<dbReference type="PANTHER" id="PTHR37221:SF1">
    <property type="entry name" value="OS02G0582400 PROTEIN"/>
    <property type="match status" value="1"/>
</dbReference>
<feature type="compositionally biased region" description="Acidic residues" evidence="1">
    <location>
        <begin position="330"/>
        <end position="347"/>
    </location>
</feature>
<accession>A0A5C7HF07</accession>
<reference evidence="4" key="1">
    <citation type="journal article" date="2019" name="Gigascience">
        <title>De novo genome assembly of the endangered Acer yangbiense, a plant species with extremely small populations endemic to Yunnan Province, China.</title>
        <authorList>
            <person name="Yang J."/>
            <person name="Wariss H.M."/>
            <person name="Tao L."/>
            <person name="Zhang R."/>
            <person name="Yun Q."/>
            <person name="Hollingsworth P."/>
            <person name="Dao Z."/>
            <person name="Luo G."/>
            <person name="Guo H."/>
            <person name="Ma Y."/>
            <person name="Sun W."/>
        </authorList>
    </citation>
    <scope>NUCLEOTIDE SEQUENCE [LARGE SCALE GENOMIC DNA]</scope>
    <source>
        <strain evidence="4">cv. Malutang</strain>
    </source>
</reference>
<keyword evidence="4" id="KW-1185">Reference proteome</keyword>
<name>A0A5C7HF07_9ROSI</name>
<dbReference type="InterPro" id="IPR057216">
    <property type="entry name" value="DUF7894"/>
</dbReference>
<dbReference type="PANTHER" id="PTHR37221">
    <property type="entry name" value="OS02G0582400 PROTEIN"/>
    <property type="match status" value="1"/>
</dbReference>
<dbReference type="Pfam" id="PF25428">
    <property type="entry name" value="DUF7894"/>
    <property type="match status" value="1"/>
</dbReference>
<evidence type="ECO:0000313" key="3">
    <source>
        <dbReference type="EMBL" id="TXG55584.1"/>
    </source>
</evidence>
<organism evidence="3 4">
    <name type="scientific">Acer yangbiense</name>
    <dbReference type="NCBI Taxonomy" id="1000413"/>
    <lineage>
        <taxon>Eukaryota</taxon>
        <taxon>Viridiplantae</taxon>
        <taxon>Streptophyta</taxon>
        <taxon>Embryophyta</taxon>
        <taxon>Tracheophyta</taxon>
        <taxon>Spermatophyta</taxon>
        <taxon>Magnoliopsida</taxon>
        <taxon>eudicotyledons</taxon>
        <taxon>Gunneridae</taxon>
        <taxon>Pentapetalae</taxon>
        <taxon>rosids</taxon>
        <taxon>malvids</taxon>
        <taxon>Sapindales</taxon>
        <taxon>Sapindaceae</taxon>
        <taxon>Hippocastanoideae</taxon>
        <taxon>Acereae</taxon>
        <taxon>Acer</taxon>
    </lineage>
</organism>
<feature type="region of interest" description="Disordered" evidence="1">
    <location>
        <begin position="278"/>
        <end position="366"/>
    </location>
</feature>